<reference evidence="3 4" key="1">
    <citation type="journal article" date="2015" name="Genom Data">
        <title>Draft genome sequence of a multidrug-resistant Chryseobacterium indologenes isolate from Malaysia.</title>
        <authorList>
            <person name="Yu C.Y."/>
            <person name="Ang G.Y."/>
            <person name="Cheng H.J."/>
            <person name="Cheong Y.M."/>
            <person name="Yin W.F."/>
            <person name="Chan K.G."/>
        </authorList>
    </citation>
    <scope>NUCLEOTIDE SEQUENCE [LARGE SCALE GENOMIC DNA]</scope>
    <source>
        <strain evidence="3 4">CI_885</strain>
    </source>
</reference>
<dbReference type="SUPFAM" id="SSF56925">
    <property type="entry name" value="OMPA-like"/>
    <property type="match status" value="1"/>
</dbReference>
<sequence>MKNKIYLLGFISMFGIMNAQRVQKGEAQVNVGLGVANGWGIPVYAGLDYGIHNDITVGAEFSLASEKYSGDIKGRWIGAGINGNYHFNTLLKIPGKWDVYAGVTLAYNSFSYRYNGSDYDYSGGEASGVGFAGQAGARYYFTDHFAVNVEVGGGTVASGGKAGLSYKF</sequence>
<dbReference type="AlphaFoldDB" id="A0A0N1KRT9"/>
<gene>
    <name evidence="3" type="ORF">AOB46_20915</name>
</gene>
<dbReference type="InterPro" id="IPR011250">
    <property type="entry name" value="OMP/PagP_B-barrel"/>
</dbReference>
<dbReference type="Gene3D" id="2.40.160.20">
    <property type="match status" value="1"/>
</dbReference>
<proteinExistence type="predicted"/>
<dbReference type="RefSeq" id="WP_062703045.1">
    <property type="nucleotide sequence ID" value="NZ_LJOD01000020.1"/>
</dbReference>
<evidence type="ECO:0000256" key="1">
    <source>
        <dbReference type="ARBA" id="ARBA00022729"/>
    </source>
</evidence>
<dbReference type="Pfam" id="PF13505">
    <property type="entry name" value="OMP_b-brl"/>
    <property type="match status" value="1"/>
</dbReference>
<reference evidence="4" key="2">
    <citation type="submission" date="2015-09" db="EMBL/GenBank/DDBJ databases">
        <title>Draft genome sequence of a multidrug-resistant Chryseobacterium indologenes isolate from Malaysia.</title>
        <authorList>
            <person name="Yu C.Y."/>
            <person name="Ang G.Y."/>
            <person name="Chan K.-G."/>
        </authorList>
    </citation>
    <scope>NUCLEOTIDE SEQUENCE [LARGE SCALE GENOMIC DNA]</scope>
    <source>
        <strain evidence="4">CI_885</strain>
    </source>
</reference>
<dbReference type="EMBL" id="LJOD01000020">
    <property type="protein sequence ID" value="KPE49279.1"/>
    <property type="molecule type" value="Genomic_DNA"/>
</dbReference>
<organism evidence="3 4">
    <name type="scientific">Chryseobacterium indologenes</name>
    <name type="common">Flavobacterium indologenes</name>
    <dbReference type="NCBI Taxonomy" id="253"/>
    <lineage>
        <taxon>Bacteria</taxon>
        <taxon>Pseudomonadati</taxon>
        <taxon>Bacteroidota</taxon>
        <taxon>Flavobacteriia</taxon>
        <taxon>Flavobacteriales</taxon>
        <taxon>Weeksellaceae</taxon>
        <taxon>Chryseobacterium group</taxon>
        <taxon>Chryseobacterium</taxon>
    </lineage>
</organism>
<feature type="domain" description="Outer membrane protein beta-barrel" evidence="2">
    <location>
        <begin position="10"/>
        <end position="156"/>
    </location>
</feature>
<protein>
    <recommendedName>
        <fullName evidence="2">Outer membrane protein beta-barrel domain-containing protein</fullName>
    </recommendedName>
</protein>
<dbReference type="PATRIC" id="fig|253.9.peg.2587"/>
<accession>A0A0N1KRT9</accession>
<evidence type="ECO:0000259" key="2">
    <source>
        <dbReference type="Pfam" id="PF13505"/>
    </source>
</evidence>
<dbReference type="Proteomes" id="UP000037953">
    <property type="component" value="Unassembled WGS sequence"/>
</dbReference>
<comment type="caution">
    <text evidence="3">The sequence shown here is derived from an EMBL/GenBank/DDBJ whole genome shotgun (WGS) entry which is preliminary data.</text>
</comment>
<dbReference type="OrthoDB" id="658990at2"/>
<evidence type="ECO:0000313" key="3">
    <source>
        <dbReference type="EMBL" id="KPE49279.1"/>
    </source>
</evidence>
<evidence type="ECO:0000313" key="4">
    <source>
        <dbReference type="Proteomes" id="UP000037953"/>
    </source>
</evidence>
<name>A0A0N1KRT9_CHRID</name>
<keyword evidence="1" id="KW-0732">Signal</keyword>
<dbReference type="InterPro" id="IPR027385">
    <property type="entry name" value="Beta-barrel_OMP"/>
</dbReference>